<dbReference type="InterPro" id="IPR032436">
    <property type="entry name" value="URB1_C"/>
</dbReference>
<dbReference type="Proteomes" id="UP001141327">
    <property type="component" value="Unassembled WGS sequence"/>
</dbReference>
<proteinExistence type="predicted"/>
<evidence type="ECO:0000313" key="4">
    <source>
        <dbReference type="Proteomes" id="UP001141327"/>
    </source>
</evidence>
<feature type="compositionally biased region" description="Pro residues" evidence="1">
    <location>
        <begin position="613"/>
        <end position="623"/>
    </location>
</feature>
<dbReference type="EMBL" id="JAPMOS010000010">
    <property type="protein sequence ID" value="KAJ4460941.1"/>
    <property type="molecule type" value="Genomic_DNA"/>
</dbReference>
<evidence type="ECO:0000259" key="2">
    <source>
        <dbReference type="Pfam" id="PF16201"/>
    </source>
</evidence>
<reference evidence="3" key="1">
    <citation type="journal article" date="2022" name="bioRxiv">
        <title>Genomics of Preaxostyla Flagellates Illuminates Evolutionary Transitions and the Path Towards Mitochondrial Loss.</title>
        <authorList>
            <person name="Novak L.V.F."/>
            <person name="Treitli S.C."/>
            <person name="Pyrih J."/>
            <person name="Halakuc P."/>
            <person name="Pipaliya S.V."/>
            <person name="Vacek V."/>
            <person name="Brzon O."/>
            <person name="Soukal P."/>
            <person name="Eme L."/>
            <person name="Dacks J.B."/>
            <person name="Karnkowska A."/>
            <person name="Elias M."/>
            <person name="Hampl V."/>
        </authorList>
    </citation>
    <scope>NUCLEOTIDE SEQUENCE</scope>
    <source>
        <strain evidence="3">RCP-MX</strain>
    </source>
</reference>
<feature type="region of interest" description="Disordered" evidence="1">
    <location>
        <begin position="894"/>
        <end position="919"/>
    </location>
</feature>
<keyword evidence="4" id="KW-1185">Reference proteome</keyword>
<organism evidence="3 4">
    <name type="scientific">Paratrimastix pyriformis</name>
    <dbReference type="NCBI Taxonomy" id="342808"/>
    <lineage>
        <taxon>Eukaryota</taxon>
        <taxon>Metamonada</taxon>
        <taxon>Preaxostyla</taxon>
        <taxon>Paratrimastigidae</taxon>
        <taxon>Paratrimastix</taxon>
    </lineage>
</organism>
<feature type="region of interest" description="Disordered" evidence="1">
    <location>
        <begin position="1368"/>
        <end position="1387"/>
    </location>
</feature>
<dbReference type="Pfam" id="PF16201">
    <property type="entry name" value="NopRA1"/>
    <property type="match status" value="1"/>
</dbReference>
<dbReference type="PANTHER" id="PTHR13500:SF0">
    <property type="entry name" value="NUCLEOLAR PRE-RIBOSOMAL-ASSOCIATED PROTEIN 1"/>
    <property type="match status" value="1"/>
</dbReference>
<gene>
    <name evidence="3" type="ORF">PAPYR_2787</name>
</gene>
<dbReference type="InterPro" id="IPR039844">
    <property type="entry name" value="URB1"/>
</dbReference>
<comment type="caution">
    <text evidence="3">The sequence shown here is derived from an EMBL/GenBank/DDBJ whole genome shotgun (WGS) entry which is preliminary data.</text>
</comment>
<feature type="compositionally biased region" description="Low complexity" evidence="1">
    <location>
        <begin position="572"/>
        <end position="612"/>
    </location>
</feature>
<protein>
    <submittedName>
        <fullName evidence="3">Nucleolar pre-ribosomal-associated protein 1</fullName>
    </submittedName>
</protein>
<evidence type="ECO:0000313" key="3">
    <source>
        <dbReference type="EMBL" id="KAJ4460941.1"/>
    </source>
</evidence>
<evidence type="ECO:0000256" key="1">
    <source>
        <dbReference type="SAM" id="MobiDB-lite"/>
    </source>
</evidence>
<name>A0ABQ8UR54_9EUKA</name>
<sequence>MGRIRTFSFLRSQAGVQAAVGAGAAFPAALCMALPVAPAGRARRRGRTGALTILDFALMLHPARDPRISAAICHSLPSRNPLLVRSPQNRPCPVLTPATPFCRPTTTRSYLSRYPPITDVRAAPGFLDQCAHIARLLAVTPPAAALPAPTAPAAALAEDGAEGAAPVVDLLPCLPRATLSKGCQHQDPAVRRAVLTAMFRLLRACEAHPCSAPQPTGPAAAPHPFSGPLRRSLPELQVLLAATKCDAPQTAPGPTDGSAEVPAAVVVKEKQKTTGGDTGVQEWGLAVAAVLVRMCPEVRTPSPSSPSGTGAPHRVPCCDFHLVCSHHPPPSSRPNHPRALLMTPPRGGRLAATSLAAAASSPFALTATPATLRLLALHLLADSPLARGDPSRWIPLQATLSVHVSHSPLADRLAAAVARRLAGRILTATGLVDGCPEEAQIWIDSIGAMQLLREPVTPALRLFPAWSPAQPAAAPTARCLRRYPPGALLDAAFRSLLNGRLLSALLPQLQAAWAGRGPALPEGATEADAEALAGELAMWVAVCARRVGILYGRERVVCTLAKDALSFAAAQAESATASTTPGTTKRPRSSNSTTSSSSATPSPSISTPATPLRRPPLPSPPTPRAFCPPATPRLAGLAAAEPRLSPATTTSLECTALPRAVLTLLCAEYGIETDGAAEAAALVRPVVLRALGAGHALCAEVPLGAPAAGQQGSESLLEWDELAGPLLDAHLHPNPRPRPSSLAHLRAHPDAAKRTRRWVGALPIPALRSATPSAAEPVAPAHPAPGPTAAKAIRGLVALVQRPQQDGCGLAEGPPAPPHAPGRPPCLALGPDAHPGGGPLRTQLLALQAGLLRVASRLASRRVRLLTTGRPADAQAPQLGGGLAEVARDVAASAPRAEAGAARPLEEKKDEEADEDEEQMPWAGLREDALVRFVGLLAARALQGQQEGTAAFLDALLGLLQPLLAEGRRPGSAASALVAALTGRILGHLEAALAQCATGTPVQGLTSVLATLAPSFTFERLGRLLAHIVRTHTAETAPAYLDCLAPALLAAPLALPVPPAGADPMETVRGWLGADSEALRRLAAWGPDALAGLLRPFFTSGPSVVTAGPASELATALATQSPKPTLLACLWAIQPSMGLEAPTASLAEPLSLADPRWLSLHALLAVAAPSGPSRALDAVRAVLRQSAPGHTPHFWLGDRPAPAAAHPEWLSGLSALAGRLLAGEDASDDTLCLPAVLAAHPSTTAAPPVALASWDALGAYLLSNPAPGPSMVKGLLALSKGWSGADDLETPLMRGVLAAWLATECSGGAAEPERGLTVAVRALGLWAEAALREATAGVDGHRIAARRLGRPAGEDEKDEGAAAPMALESQPAAATAADPEQRAQRPRHTEAIDRLALGARALALWIGRWAESQLAGPPAATSPSAAGPTRHLRRLLRALARMSSGMLTALGLPPAAPQCALLQGPLAWCCQTLLRWVARRAGPECVAEVVQGHFAGLVADCGCLPGEGAPAPVPLLLGAASALTLQGTRLGRALAGLTDPKDPAPAPLVAALSWLDLFLVTLGAPLLSLYLANPAPAPAPEGCPPPTAPPAGPSAVRLQALNVLGRAILRGYDAHAGAEQRARLGLVQALERHLGCALRAAAGADTRQSFSLERLGFSWGARVPLRVLAEAAAPGAGPAVIAEWAGWALTDSTPERLLDGAVLGATCEHFPLVSHPALVIAATGPSNAAAAAAAAAQIHPAHSPATLLRRAALGLDEQQGPDWVVQALGDPAFLAHRCTDVGSEGRLAELYDPFFVVPMLAHRLTGSLAAPVAGVWAKQHLISILLCALAAPDDALRASATRGLAVLWQTLARPVREDLPHNEWPSLSPSPPPHRGMMQPVLEYLRAQAILDENYERLVAAAEPPPKEAEPEEDPETNPVALQRRLRLQKKAAYRRVLAQRQLKQAHRDALTEVLEGARAPTPDQQQVGLLLEVMRNSIIVEPEEGAPTTSTSGTGAAEAANPRVPAFVAQFMAQAVPLACRPEHTLYMPVMKFALRASSVSTRTVPLNAHLLADVGAHAHQVQPWALRALSGSLLGVEEHRQFLREHLYEMALTSVRTPTASPATRRAALQLLLSAARIPSAALDLVTRLALIPWVESVLLSLPPPPAILTPEQAATLEGLADLLGALVVALLGLGGHTVPLPGAGCVTPAPPSSSEVTPAEAAEEVAEAGSITPAAASAPAPRVREAPCKALADCEAALATMGRWAVGGARTDSEDEPEWILRWRAVRDVIRWHRATCKVH</sequence>
<dbReference type="PANTHER" id="PTHR13500">
    <property type="entry name" value="NUCLEOLAR PRERIBOSOMAL-ASSOCIATED PROTEIN 1"/>
    <property type="match status" value="1"/>
</dbReference>
<feature type="domain" description="URB1 C-terminal" evidence="2">
    <location>
        <begin position="1953"/>
        <end position="2136"/>
    </location>
</feature>
<feature type="region of interest" description="Disordered" evidence="1">
    <location>
        <begin position="572"/>
        <end position="631"/>
    </location>
</feature>
<accession>A0ABQ8UR54</accession>